<feature type="coiled-coil region" evidence="1">
    <location>
        <begin position="38"/>
        <end position="72"/>
    </location>
</feature>
<sequence>MDDLQRLIKEIKTDFSTKLISIESQFSQLEERMTSKINSNINEKFQELSNKYDNLQTQVLDQEKRIFALEKANKQRNLVFFGVEEGELTYFELQEKIIHIIKNQMKIDIQDFELESVRRLGKRGINIRPVAVAITTLGKKIKILQNKKQLKGSNIYVTEEYTERVLKIRKTLKAQLQQEIEKGNVAYIKYDKLIIKERKDVHPNKRPLSLSPPSPHQTTNLHIAPLNPEKDSRNSENIRINKKHRSSLNQMTSYYYKINNKESRNEHSTDI</sequence>
<dbReference type="EMBL" id="CAJQZP010000637">
    <property type="protein sequence ID" value="CAG4973358.1"/>
    <property type="molecule type" value="Genomic_DNA"/>
</dbReference>
<comment type="caution">
    <text evidence="3">The sequence shown here is derived from an EMBL/GenBank/DDBJ whole genome shotgun (WGS) entry which is preliminary data.</text>
</comment>
<evidence type="ECO:0000256" key="1">
    <source>
        <dbReference type="SAM" id="Coils"/>
    </source>
</evidence>
<accession>A0A8S3WPK9</accession>
<gene>
    <name evidence="3" type="ORF">PAPOLLO_LOCUS8739</name>
</gene>
<evidence type="ECO:0000313" key="4">
    <source>
        <dbReference type="Proteomes" id="UP000691718"/>
    </source>
</evidence>
<name>A0A8S3WPK9_PARAO</name>
<evidence type="ECO:0000256" key="2">
    <source>
        <dbReference type="SAM" id="MobiDB-lite"/>
    </source>
</evidence>
<dbReference type="AlphaFoldDB" id="A0A8S3WPK9"/>
<evidence type="ECO:0000313" key="3">
    <source>
        <dbReference type="EMBL" id="CAG4973358.1"/>
    </source>
</evidence>
<organism evidence="3 4">
    <name type="scientific">Parnassius apollo</name>
    <name type="common">Apollo butterfly</name>
    <name type="synonym">Papilio apollo</name>
    <dbReference type="NCBI Taxonomy" id="110799"/>
    <lineage>
        <taxon>Eukaryota</taxon>
        <taxon>Metazoa</taxon>
        <taxon>Ecdysozoa</taxon>
        <taxon>Arthropoda</taxon>
        <taxon>Hexapoda</taxon>
        <taxon>Insecta</taxon>
        <taxon>Pterygota</taxon>
        <taxon>Neoptera</taxon>
        <taxon>Endopterygota</taxon>
        <taxon>Lepidoptera</taxon>
        <taxon>Glossata</taxon>
        <taxon>Ditrysia</taxon>
        <taxon>Papilionoidea</taxon>
        <taxon>Papilionidae</taxon>
        <taxon>Parnassiinae</taxon>
        <taxon>Parnassini</taxon>
        <taxon>Parnassius</taxon>
        <taxon>Parnassius</taxon>
    </lineage>
</organism>
<reference evidence="3" key="1">
    <citation type="submission" date="2021-04" db="EMBL/GenBank/DDBJ databases">
        <authorList>
            <person name="Tunstrom K."/>
        </authorList>
    </citation>
    <scope>NUCLEOTIDE SEQUENCE</scope>
</reference>
<proteinExistence type="predicted"/>
<dbReference type="OrthoDB" id="7417618at2759"/>
<keyword evidence="4" id="KW-1185">Reference proteome</keyword>
<feature type="region of interest" description="Disordered" evidence="2">
    <location>
        <begin position="203"/>
        <end position="246"/>
    </location>
</feature>
<keyword evidence="1" id="KW-0175">Coiled coil</keyword>
<dbReference type="Proteomes" id="UP000691718">
    <property type="component" value="Unassembled WGS sequence"/>
</dbReference>
<protein>
    <submittedName>
        <fullName evidence="3">(apollo) hypothetical protein</fullName>
    </submittedName>
</protein>